<proteinExistence type="predicted"/>
<feature type="modified residue" description="Phosphohistidine; by HPr" evidence="17">
    <location>
        <position position="84"/>
    </location>
</feature>
<dbReference type="AlphaFoldDB" id="A0A0R2ILI7"/>
<evidence type="ECO:0000256" key="7">
    <source>
        <dbReference type="ARBA" id="ARBA00022597"/>
    </source>
</evidence>
<evidence type="ECO:0000256" key="17">
    <source>
        <dbReference type="PROSITE-ProRule" id="PRU00418"/>
    </source>
</evidence>
<dbReference type="InterPro" id="IPR036542">
    <property type="entry name" value="PTS_IIA_lac/cel_sf"/>
</dbReference>
<dbReference type="Proteomes" id="UP000051568">
    <property type="component" value="Unassembled WGS sequence"/>
</dbReference>
<dbReference type="PANTHER" id="PTHR34382:SF9">
    <property type="entry name" value="PHOSPHOTRANSFERASE SYSTEM SUGAR-SPECIFIC EII COMPONENT"/>
    <property type="match status" value="1"/>
</dbReference>
<dbReference type="GO" id="GO:0016740">
    <property type="term" value="F:transferase activity"/>
    <property type="evidence" value="ECO:0007669"/>
    <property type="project" value="UniProtKB-KW"/>
</dbReference>
<feature type="active site" description="Tele-phosphohistidine intermediate" evidence="15">
    <location>
        <position position="84"/>
    </location>
</feature>
<dbReference type="STRING" id="319652.IV80_GL001715"/>
<evidence type="ECO:0000313" key="19">
    <source>
        <dbReference type="Proteomes" id="UP000051568"/>
    </source>
</evidence>
<organism evidence="18 19">
    <name type="scientific">Pediococcus cellicola</name>
    <dbReference type="NCBI Taxonomy" id="319652"/>
    <lineage>
        <taxon>Bacteria</taxon>
        <taxon>Bacillati</taxon>
        <taxon>Bacillota</taxon>
        <taxon>Bacilli</taxon>
        <taxon>Lactobacillales</taxon>
        <taxon>Lactobacillaceae</taxon>
        <taxon>Pediococcus</taxon>
    </lineage>
</organism>
<reference evidence="18 19" key="1">
    <citation type="journal article" date="2015" name="Genome Announc.">
        <title>Expanding the biotechnology potential of lactobacilli through comparative genomics of 213 strains and associated genera.</title>
        <authorList>
            <person name="Sun Z."/>
            <person name="Harris H.M."/>
            <person name="McCann A."/>
            <person name="Guo C."/>
            <person name="Argimon S."/>
            <person name="Zhang W."/>
            <person name="Yang X."/>
            <person name="Jeffery I.B."/>
            <person name="Cooney J.C."/>
            <person name="Kagawa T.F."/>
            <person name="Liu W."/>
            <person name="Song Y."/>
            <person name="Salvetti E."/>
            <person name="Wrobel A."/>
            <person name="Rasinkangas P."/>
            <person name="Parkhill J."/>
            <person name="Rea M.C."/>
            <person name="O'Sullivan O."/>
            <person name="Ritari J."/>
            <person name="Douillard F.P."/>
            <person name="Paul Ross R."/>
            <person name="Yang R."/>
            <person name="Briner A.E."/>
            <person name="Felis G.E."/>
            <person name="de Vos W.M."/>
            <person name="Barrangou R."/>
            <person name="Klaenhammer T.R."/>
            <person name="Caufield P.W."/>
            <person name="Cui Y."/>
            <person name="Zhang H."/>
            <person name="O'Toole P.W."/>
        </authorList>
    </citation>
    <scope>NUCLEOTIDE SEQUENCE [LARGE SCALE GENOMIC DNA]</scope>
    <source>
        <strain evidence="18 19">DSM 17757</strain>
    </source>
</reference>
<evidence type="ECO:0000256" key="4">
    <source>
        <dbReference type="ARBA" id="ARBA00022448"/>
    </source>
</evidence>
<keyword evidence="9" id="KW-0598">Phosphotransferase system</keyword>
<evidence type="ECO:0000256" key="2">
    <source>
        <dbReference type="ARBA" id="ARBA00011233"/>
    </source>
</evidence>
<evidence type="ECO:0000256" key="12">
    <source>
        <dbReference type="ARBA" id="ARBA00030293"/>
    </source>
</evidence>
<comment type="caution">
    <text evidence="18">The sequence shown here is derived from an EMBL/GenBank/DDBJ whole genome shotgun (WGS) entry which is preliminary data.</text>
</comment>
<evidence type="ECO:0000256" key="6">
    <source>
        <dbReference type="ARBA" id="ARBA00022553"/>
    </source>
</evidence>
<dbReference type="SUPFAM" id="SSF46973">
    <property type="entry name" value="Enzyme IIa from lactose specific PTS, IIa-lac"/>
    <property type="match status" value="1"/>
</dbReference>
<dbReference type="InterPro" id="IPR003188">
    <property type="entry name" value="PTS_IIA_lac/cel"/>
</dbReference>
<dbReference type="PIRSF" id="PIRSF000699">
    <property type="entry name" value="PTS_IILac_III"/>
    <property type="match status" value="1"/>
</dbReference>
<dbReference type="EMBL" id="JQBR01000007">
    <property type="protein sequence ID" value="KRN65874.1"/>
    <property type="molecule type" value="Genomic_DNA"/>
</dbReference>
<evidence type="ECO:0000256" key="14">
    <source>
        <dbReference type="ARBA" id="ARBA00032708"/>
    </source>
</evidence>
<dbReference type="GO" id="GO:0046872">
    <property type="term" value="F:metal ion binding"/>
    <property type="evidence" value="ECO:0007669"/>
    <property type="project" value="UniProtKB-KW"/>
</dbReference>
<dbReference type="PROSITE" id="PS51095">
    <property type="entry name" value="PTS_EIIA_TYPE_3"/>
    <property type="match status" value="1"/>
</dbReference>
<dbReference type="Gene3D" id="1.20.58.80">
    <property type="entry name" value="Phosphotransferase system, lactose/cellobiose-type IIA subunit"/>
    <property type="match status" value="1"/>
</dbReference>
<dbReference type="CDD" id="cd00215">
    <property type="entry name" value="PTS_IIA_lac"/>
    <property type="match status" value="1"/>
</dbReference>
<evidence type="ECO:0000256" key="8">
    <source>
        <dbReference type="ARBA" id="ARBA00022679"/>
    </source>
</evidence>
<accession>A0A0R2ILI7</accession>
<comment type="subunit">
    <text evidence="2">Homotrimer.</text>
</comment>
<keyword evidence="4" id="KW-0813">Transport</keyword>
<dbReference type="GO" id="GO:0005737">
    <property type="term" value="C:cytoplasm"/>
    <property type="evidence" value="ECO:0007669"/>
    <property type="project" value="UniProtKB-SubCell"/>
</dbReference>
<evidence type="ECO:0000256" key="15">
    <source>
        <dbReference type="PIRSR" id="PIRSR000699-1"/>
    </source>
</evidence>
<keyword evidence="7" id="KW-0762">Sugar transport</keyword>
<evidence type="ECO:0000256" key="9">
    <source>
        <dbReference type="ARBA" id="ARBA00022683"/>
    </source>
</evidence>
<keyword evidence="8" id="KW-0808">Transferase</keyword>
<keyword evidence="5" id="KW-0963">Cytoplasm</keyword>
<evidence type="ECO:0000256" key="11">
    <source>
        <dbReference type="ARBA" id="ARBA00022842"/>
    </source>
</evidence>
<evidence type="ECO:0000256" key="3">
    <source>
        <dbReference type="ARBA" id="ARBA00014322"/>
    </source>
</evidence>
<evidence type="ECO:0000256" key="16">
    <source>
        <dbReference type="PIRSR" id="PIRSR000699-2"/>
    </source>
</evidence>
<evidence type="ECO:0000313" key="18">
    <source>
        <dbReference type="EMBL" id="KRN65874.1"/>
    </source>
</evidence>
<evidence type="ECO:0000256" key="10">
    <source>
        <dbReference type="ARBA" id="ARBA00022723"/>
    </source>
</evidence>
<sequence length="122" mass="13650">MEDSFMATKEEISMTGFSIVAYAGDAKTDLIEALQEARKGNFDHARALVKEANESIVDAHNEQTKLLSKEAGGSDMDVTFIMVHGQDTLMTTMMLKDEVTFFIDEYERIHKIESQLGIDSPK</sequence>
<evidence type="ECO:0000256" key="5">
    <source>
        <dbReference type="ARBA" id="ARBA00022490"/>
    </source>
</evidence>
<dbReference type="GO" id="GO:0009401">
    <property type="term" value="P:phosphoenolpyruvate-dependent sugar phosphotransferase system"/>
    <property type="evidence" value="ECO:0007669"/>
    <property type="project" value="UniProtKB-KW"/>
</dbReference>
<comment type="cofactor">
    <cofactor evidence="16">
        <name>Mg(2+)</name>
        <dbReference type="ChEBI" id="CHEBI:18420"/>
    </cofactor>
    <text evidence="16">Binds 1 Mg(2+) ion per trimer.</text>
</comment>
<dbReference type="Pfam" id="PF02255">
    <property type="entry name" value="PTS_IIA"/>
    <property type="match status" value="1"/>
</dbReference>
<keyword evidence="6" id="KW-0597">Phosphoprotein</keyword>
<gene>
    <name evidence="18" type="ORF">IV80_GL001715</name>
</gene>
<dbReference type="PATRIC" id="fig|319652.3.peg.1737"/>
<evidence type="ECO:0000256" key="13">
    <source>
        <dbReference type="ARBA" id="ARBA00031467"/>
    </source>
</evidence>
<dbReference type="PANTHER" id="PTHR34382">
    <property type="entry name" value="PTS SYSTEM N,N'-DIACETYLCHITOBIOSE-SPECIFIC EIIA COMPONENT"/>
    <property type="match status" value="1"/>
</dbReference>
<name>A0A0R2ILI7_9LACO</name>
<comment type="subcellular location">
    <subcellularLocation>
        <location evidence="1">Cytoplasm</location>
    </subcellularLocation>
</comment>
<keyword evidence="19" id="KW-1185">Reference proteome</keyword>
<protein>
    <recommendedName>
        <fullName evidence="3">PTS system lactose-specific EIIA component</fullName>
    </recommendedName>
    <alternativeName>
        <fullName evidence="12">EIIA-Lac</fullName>
    </alternativeName>
    <alternativeName>
        <fullName evidence="14">EIII-Lac</fullName>
    </alternativeName>
    <alternativeName>
        <fullName evidence="13">Lactose-specific phosphotransferase enzyme IIA component</fullName>
    </alternativeName>
</protein>
<keyword evidence="10 16" id="KW-0479">Metal-binding</keyword>
<evidence type="ECO:0000256" key="1">
    <source>
        <dbReference type="ARBA" id="ARBA00004496"/>
    </source>
</evidence>
<keyword evidence="11 16" id="KW-0460">Magnesium</keyword>
<feature type="binding site" evidence="16">
    <location>
        <position position="87"/>
    </location>
    <ligand>
        <name>Mg(2+)</name>
        <dbReference type="ChEBI" id="CHEBI:18420"/>
        <note>ligand shared between all trimeric partners</note>
    </ligand>
</feature>